<comment type="caution">
    <text evidence="1">The sequence shown here is derived from an EMBL/GenBank/DDBJ whole genome shotgun (WGS) entry which is preliminary data.</text>
</comment>
<keyword evidence="2" id="KW-1185">Reference proteome</keyword>
<reference evidence="1" key="2">
    <citation type="submission" date="2020-11" db="EMBL/GenBank/DDBJ databases">
        <authorList>
            <person name="McCartney M.A."/>
            <person name="Auch B."/>
            <person name="Kono T."/>
            <person name="Mallez S."/>
            <person name="Becker A."/>
            <person name="Gohl D.M."/>
            <person name="Silverstein K.A.T."/>
            <person name="Koren S."/>
            <person name="Bechman K.B."/>
            <person name="Herman A."/>
            <person name="Abrahante J.E."/>
            <person name="Garbe J."/>
        </authorList>
    </citation>
    <scope>NUCLEOTIDE SEQUENCE</scope>
    <source>
        <strain evidence="1">Duluth1</strain>
        <tissue evidence="1">Whole animal</tissue>
    </source>
</reference>
<protein>
    <submittedName>
        <fullName evidence="1">Uncharacterized protein</fullName>
    </submittedName>
</protein>
<organism evidence="1 2">
    <name type="scientific">Dreissena polymorpha</name>
    <name type="common">Zebra mussel</name>
    <name type="synonym">Mytilus polymorpha</name>
    <dbReference type="NCBI Taxonomy" id="45954"/>
    <lineage>
        <taxon>Eukaryota</taxon>
        <taxon>Metazoa</taxon>
        <taxon>Spiralia</taxon>
        <taxon>Lophotrochozoa</taxon>
        <taxon>Mollusca</taxon>
        <taxon>Bivalvia</taxon>
        <taxon>Autobranchia</taxon>
        <taxon>Heteroconchia</taxon>
        <taxon>Euheterodonta</taxon>
        <taxon>Imparidentia</taxon>
        <taxon>Neoheterodontei</taxon>
        <taxon>Myida</taxon>
        <taxon>Dreissenoidea</taxon>
        <taxon>Dreissenidae</taxon>
        <taxon>Dreissena</taxon>
    </lineage>
</organism>
<evidence type="ECO:0000313" key="1">
    <source>
        <dbReference type="EMBL" id="KAH3821272.1"/>
    </source>
</evidence>
<evidence type="ECO:0000313" key="2">
    <source>
        <dbReference type="Proteomes" id="UP000828390"/>
    </source>
</evidence>
<gene>
    <name evidence="1" type="ORF">DPMN_123035</name>
</gene>
<dbReference type="AlphaFoldDB" id="A0A9D4JUZ9"/>
<reference evidence="1" key="1">
    <citation type="journal article" date="2019" name="bioRxiv">
        <title>The Genome of the Zebra Mussel, Dreissena polymorpha: A Resource for Invasive Species Research.</title>
        <authorList>
            <person name="McCartney M.A."/>
            <person name="Auch B."/>
            <person name="Kono T."/>
            <person name="Mallez S."/>
            <person name="Zhang Y."/>
            <person name="Obille A."/>
            <person name="Becker A."/>
            <person name="Abrahante J.E."/>
            <person name="Garbe J."/>
            <person name="Badalamenti J.P."/>
            <person name="Herman A."/>
            <person name="Mangelson H."/>
            <person name="Liachko I."/>
            <person name="Sullivan S."/>
            <person name="Sone E.D."/>
            <person name="Koren S."/>
            <person name="Silverstein K.A.T."/>
            <person name="Beckman K.B."/>
            <person name="Gohl D.M."/>
        </authorList>
    </citation>
    <scope>NUCLEOTIDE SEQUENCE</scope>
    <source>
        <strain evidence="1">Duluth1</strain>
        <tissue evidence="1">Whole animal</tissue>
    </source>
</reference>
<sequence length="187" mass="21105">MTTLLDLVCQFLSKSMRRVYTLQHWTLSVSSYPNLCAECIHSNTGPCLSVPIQIYAQSVYTPTLDLVCQFLSKSMRRVYTLQHWTLSVSSYPNLCAECIHSNTGPCLSVPIQIYAQSVYTPTLDLVCQFLSKSMRRVYTLQHWTLSVSSYPNLCAECIHSNTGPCLSVPIQIYAQSVYTPTKHAHLN</sequence>
<dbReference type="Proteomes" id="UP000828390">
    <property type="component" value="Unassembled WGS sequence"/>
</dbReference>
<name>A0A9D4JUZ9_DREPO</name>
<dbReference type="EMBL" id="JAIWYP010000005">
    <property type="protein sequence ID" value="KAH3821272.1"/>
    <property type="molecule type" value="Genomic_DNA"/>
</dbReference>
<accession>A0A9D4JUZ9</accession>
<proteinExistence type="predicted"/>